<evidence type="ECO:0000256" key="5">
    <source>
        <dbReference type="HAMAP-Rule" id="MF_00362"/>
    </source>
</evidence>
<dbReference type="InterPro" id="IPR022973">
    <property type="entry name" value="Ribosomal_uL10_bac"/>
</dbReference>
<comment type="similarity">
    <text evidence="1 5">Belongs to the universal ribosomal protein uL10 family.</text>
</comment>
<protein>
    <recommendedName>
        <fullName evidence="4 5">Large ribosomal subunit protein uL10</fullName>
    </recommendedName>
</protein>
<evidence type="ECO:0000256" key="1">
    <source>
        <dbReference type="ARBA" id="ARBA00008889"/>
    </source>
</evidence>
<keyword evidence="3 5" id="KW-0687">Ribonucleoprotein</keyword>
<proteinExistence type="inferred from homology"/>
<evidence type="ECO:0000256" key="3">
    <source>
        <dbReference type="ARBA" id="ARBA00023274"/>
    </source>
</evidence>
<evidence type="ECO:0000256" key="4">
    <source>
        <dbReference type="ARBA" id="ARBA00035202"/>
    </source>
</evidence>
<dbReference type="GO" id="GO:1990904">
    <property type="term" value="C:ribonucleoprotein complex"/>
    <property type="evidence" value="ECO:0007669"/>
    <property type="project" value="UniProtKB-KW"/>
</dbReference>
<gene>
    <name evidence="5 6" type="primary">rplJ</name>
    <name evidence="6" type="ORF">CVU83_02420</name>
</gene>
<organism evidence="6 7">
    <name type="scientific">Candidatus Falkowbacteria bacterium HGW-Falkowbacteria-2</name>
    <dbReference type="NCBI Taxonomy" id="2013769"/>
    <lineage>
        <taxon>Bacteria</taxon>
        <taxon>Candidatus Falkowiibacteriota</taxon>
    </lineage>
</organism>
<comment type="subunit">
    <text evidence="5">Part of the ribosomal stalk of the 50S ribosomal subunit. The N-terminus interacts with L11 and the large rRNA to form the base of the stalk. The C-terminus forms an elongated spine to which L12 dimers bind in a sequential fashion forming a multimeric L10(L12)X complex.</text>
</comment>
<dbReference type="Proteomes" id="UP000233325">
    <property type="component" value="Unassembled WGS sequence"/>
</dbReference>
<dbReference type="CDD" id="cd05797">
    <property type="entry name" value="Ribosomal_L10"/>
    <property type="match status" value="1"/>
</dbReference>
<dbReference type="AlphaFoldDB" id="A0A2N2DZJ6"/>
<evidence type="ECO:0000313" key="6">
    <source>
        <dbReference type="EMBL" id="PKM87889.1"/>
    </source>
</evidence>
<dbReference type="GO" id="GO:0070180">
    <property type="term" value="F:large ribosomal subunit rRNA binding"/>
    <property type="evidence" value="ECO:0007669"/>
    <property type="project" value="UniProtKB-UniRule"/>
</dbReference>
<evidence type="ECO:0000256" key="2">
    <source>
        <dbReference type="ARBA" id="ARBA00022980"/>
    </source>
</evidence>
<accession>A0A2N2DZJ6</accession>
<keyword evidence="5" id="KW-0699">rRNA-binding</keyword>
<dbReference type="Gene3D" id="6.10.250.290">
    <property type="match status" value="1"/>
</dbReference>
<dbReference type="GO" id="GO:0006412">
    <property type="term" value="P:translation"/>
    <property type="evidence" value="ECO:0007669"/>
    <property type="project" value="UniProtKB-UniRule"/>
</dbReference>
<dbReference type="PANTHER" id="PTHR11560">
    <property type="entry name" value="39S RIBOSOMAL PROTEIN L10, MITOCHONDRIAL"/>
    <property type="match status" value="1"/>
</dbReference>
<name>A0A2N2DZJ6_9BACT</name>
<keyword evidence="2 5" id="KW-0689">Ribosomal protein</keyword>
<dbReference type="InterPro" id="IPR043141">
    <property type="entry name" value="Ribosomal_uL10-like_sf"/>
</dbReference>
<dbReference type="Gene3D" id="3.30.70.1730">
    <property type="match status" value="1"/>
</dbReference>
<comment type="function">
    <text evidence="5">Forms part of the ribosomal stalk, playing a central role in the interaction of the ribosome with GTP-bound translation factors.</text>
</comment>
<dbReference type="NCBIfam" id="NF000955">
    <property type="entry name" value="PRK00099.1-1"/>
    <property type="match status" value="1"/>
</dbReference>
<dbReference type="HAMAP" id="MF_00362">
    <property type="entry name" value="Ribosomal_uL10"/>
    <property type="match status" value="1"/>
</dbReference>
<reference evidence="6 7" key="1">
    <citation type="journal article" date="2017" name="ISME J.">
        <title>Potential for microbial H2 and metal transformations associated with novel bacteria and archaea in deep terrestrial subsurface sediments.</title>
        <authorList>
            <person name="Hernsdorf A.W."/>
            <person name="Amano Y."/>
            <person name="Miyakawa K."/>
            <person name="Ise K."/>
            <person name="Suzuki Y."/>
            <person name="Anantharaman K."/>
            <person name="Probst A."/>
            <person name="Burstein D."/>
            <person name="Thomas B.C."/>
            <person name="Banfield J.F."/>
        </authorList>
    </citation>
    <scope>NUCLEOTIDE SEQUENCE [LARGE SCALE GENOMIC DNA]</scope>
    <source>
        <strain evidence="6">HGW-Falkowbacteria-2</strain>
    </source>
</reference>
<dbReference type="InterPro" id="IPR047865">
    <property type="entry name" value="Ribosomal_uL10_bac_type"/>
</dbReference>
<dbReference type="InterPro" id="IPR001790">
    <property type="entry name" value="Ribosomal_uL10"/>
</dbReference>
<dbReference type="SUPFAM" id="SSF160369">
    <property type="entry name" value="Ribosomal protein L10-like"/>
    <property type="match status" value="1"/>
</dbReference>
<dbReference type="EMBL" id="PHAH01000030">
    <property type="protein sequence ID" value="PKM87889.1"/>
    <property type="molecule type" value="Genomic_DNA"/>
</dbReference>
<evidence type="ECO:0000313" key="7">
    <source>
        <dbReference type="Proteomes" id="UP000233325"/>
    </source>
</evidence>
<comment type="caution">
    <text evidence="6">The sequence shown here is derived from an EMBL/GenBank/DDBJ whole genome shotgun (WGS) entry which is preliminary data.</text>
</comment>
<sequence>MPKSKVQKQEILRSLQKKIGDAKSIVFAGFNALGVKDNEALRDQLRQENGEYYVAKKTLLNLAFKNQGLDSLDSKSLDGKIAAVFSYRDEVAAAKVIDTFRKDKTEKLYFLGGILEGKLLSKEEIEAVAKLPSKTELYAKLVGSINAPVSGFVNALAGNLRNLVYVLKAVSEKK</sequence>
<keyword evidence="5" id="KW-0694">RNA-binding</keyword>
<dbReference type="Pfam" id="PF00466">
    <property type="entry name" value="Ribosomal_L10"/>
    <property type="match status" value="1"/>
</dbReference>
<dbReference type="GO" id="GO:0005840">
    <property type="term" value="C:ribosome"/>
    <property type="evidence" value="ECO:0007669"/>
    <property type="project" value="UniProtKB-KW"/>
</dbReference>